<sequence length="158" mass="17873">MGENGIAGLLHKVYNVSKPALPLVAYQELSAFKLYHNDVGLLSAMSRLSSKTTVDGDAAFTEFKGALAEQFVFQQLTQNEKLSIHYFTFDNSKHEVDFLVQTEDDEIIPIEVKSGENLKAKSFKIFCEKYKPTKAIHTSLSDYKEEERMTNLPLYAIN</sequence>
<dbReference type="PANTHER" id="PTHR33295:SF7">
    <property type="entry name" value="ATPASE"/>
    <property type="match status" value="1"/>
</dbReference>
<evidence type="ECO:0000259" key="1">
    <source>
        <dbReference type="Pfam" id="PF13635"/>
    </source>
</evidence>
<comment type="caution">
    <text evidence="2">The sequence shown here is derived from an EMBL/GenBank/DDBJ whole genome shotgun (WGS) entry which is preliminary data.</text>
</comment>
<proteinExistence type="predicted"/>
<accession>A0A645D1W5</accession>
<name>A0A645D1W5_9ZZZZ</name>
<dbReference type="Pfam" id="PF13635">
    <property type="entry name" value="DUF4143"/>
    <property type="match status" value="1"/>
</dbReference>
<feature type="domain" description="DUF4143" evidence="1">
    <location>
        <begin position="6"/>
        <end position="115"/>
    </location>
</feature>
<reference evidence="2" key="1">
    <citation type="submission" date="2019-08" db="EMBL/GenBank/DDBJ databases">
        <authorList>
            <person name="Kucharzyk K."/>
            <person name="Murdoch R.W."/>
            <person name="Higgins S."/>
            <person name="Loffler F."/>
        </authorList>
    </citation>
    <scope>NUCLEOTIDE SEQUENCE</scope>
</reference>
<dbReference type="AlphaFoldDB" id="A0A645D1W5"/>
<organism evidence="2">
    <name type="scientific">bioreactor metagenome</name>
    <dbReference type="NCBI Taxonomy" id="1076179"/>
    <lineage>
        <taxon>unclassified sequences</taxon>
        <taxon>metagenomes</taxon>
        <taxon>ecological metagenomes</taxon>
    </lineage>
</organism>
<dbReference type="InterPro" id="IPR025420">
    <property type="entry name" value="DUF4143"/>
</dbReference>
<dbReference type="EMBL" id="VSSQ01031957">
    <property type="protein sequence ID" value="MPM83058.1"/>
    <property type="molecule type" value="Genomic_DNA"/>
</dbReference>
<dbReference type="PANTHER" id="PTHR33295">
    <property type="entry name" value="ATPASE"/>
    <property type="match status" value="1"/>
</dbReference>
<protein>
    <recommendedName>
        <fullName evidence="1">DUF4143 domain-containing protein</fullName>
    </recommendedName>
</protein>
<gene>
    <name evidence="2" type="ORF">SDC9_130121</name>
</gene>
<evidence type="ECO:0000313" key="2">
    <source>
        <dbReference type="EMBL" id="MPM83058.1"/>
    </source>
</evidence>